<accession>A0A7G9FSA4</accession>
<keyword evidence="1" id="KW-0472">Membrane</keyword>
<protein>
    <submittedName>
        <fullName evidence="4">Starch-binding protein</fullName>
    </submittedName>
</protein>
<feature type="chain" id="PRO_5028973544" evidence="2">
    <location>
        <begin position="29"/>
        <end position="397"/>
    </location>
</feature>
<evidence type="ECO:0000256" key="2">
    <source>
        <dbReference type="SAM" id="SignalP"/>
    </source>
</evidence>
<reference evidence="4 5" key="1">
    <citation type="submission" date="2020-08" db="EMBL/GenBank/DDBJ databases">
        <authorList>
            <person name="Liu C."/>
            <person name="Sun Q."/>
        </authorList>
    </citation>
    <scope>NUCLEOTIDE SEQUENCE [LARGE SCALE GENOMIC DNA]</scope>
    <source>
        <strain evidence="4 5">NSJ-8</strain>
    </source>
</reference>
<dbReference type="Proteomes" id="UP000515981">
    <property type="component" value="Chromosome"/>
</dbReference>
<keyword evidence="2" id="KW-0732">Signal</keyword>
<evidence type="ECO:0000313" key="5">
    <source>
        <dbReference type="Proteomes" id="UP000515981"/>
    </source>
</evidence>
<gene>
    <name evidence="4" type="ORF">H9Q77_09890</name>
</gene>
<dbReference type="KEGG" id="ssun:H9Q77_09890"/>
<feature type="domain" description="Starch-binding module 26" evidence="3">
    <location>
        <begin position="245"/>
        <end position="311"/>
    </location>
</feature>
<dbReference type="Pfam" id="PF16738">
    <property type="entry name" value="CBM26"/>
    <property type="match status" value="3"/>
</dbReference>
<feature type="signal peptide" evidence="2">
    <location>
        <begin position="1"/>
        <end position="28"/>
    </location>
</feature>
<organism evidence="4 5">
    <name type="scientific">Simiaoa sunii</name>
    <dbReference type="NCBI Taxonomy" id="2763672"/>
    <lineage>
        <taxon>Bacteria</taxon>
        <taxon>Bacillati</taxon>
        <taxon>Bacillota</taxon>
        <taxon>Clostridia</taxon>
        <taxon>Lachnospirales</taxon>
        <taxon>Lachnospiraceae</taxon>
        <taxon>Simiaoa</taxon>
    </lineage>
</organism>
<evidence type="ECO:0000313" key="4">
    <source>
        <dbReference type="EMBL" id="QNM01436.1"/>
    </source>
</evidence>
<evidence type="ECO:0000256" key="1">
    <source>
        <dbReference type="SAM" id="Phobius"/>
    </source>
</evidence>
<evidence type="ECO:0000259" key="3">
    <source>
        <dbReference type="Pfam" id="PF16738"/>
    </source>
</evidence>
<dbReference type="Gene3D" id="2.60.40.10">
    <property type="entry name" value="Immunoglobulins"/>
    <property type="match status" value="3"/>
</dbReference>
<keyword evidence="5" id="KW-1185">Reference proteome</keyword>
<keyword evidence="1" id="KW-0812">Transmembrane</keyword>
<dbReference type="InterPro" id="IPR031965">
    <property type="entry name" value="CBM26"/>
</dbReference>
<feature type="domain" description="Starch-binding module 26" evidence="3">
    <location>
        <begin position="146"/>
        <end position="211"/>
    </location>
</feature>
<dbReference type="RefSeq" id="WP_249325366.1">
    <property type="nucleotide sequence ID" value="NZ_CP060633.1"/>
</dbReference>
<feature type="transmembrane region" description="Helical" evidence="1">
    <location>
        <begin position="370"/>
        <end position="390"/>
    </location>
</feature>
<keyword evidence="1" id="KW-1133">Transmembrane helix</keyword>
<dbReference type="InterPro" id="IPR013783">
    <property type="entry name" value="Ig-like_fold"/>
</dbReference>
<dbReference type="AlphaFoldDB" id="A0A7G9FSA4"/>
<feature type="domain" description="Starch-binding module 26" evidence="3">
    <location>
        <begin position="43"/>
        <end position="106"/>
    </location>
</feature>
<sequence>MGKVIRRCGSFLMMLLLVIGILPMTANAETTQNTEERNALYVQVPEDWENPCVWAWDSDGNNAFTAWPGEEMETDAANDGWYYIWLPAWANHVIVNANEGSVQTEEQILDTNAAWITVSAADTVEISYESRTTGEAPAYVEKFVVHAKVDDSWEAPCLWAWSAPDGTNAFAAWPGEEMKAGEDGWYSIKVPVWVNSIIVNANEGTVQTEDISIDPAELWVTVAADGSYDFSYKNPDQAEIPNVTIHVSAPADWNGPCLWAWSAPDGTNAFAAWPGEALEEGEGGWLVKEIPGWVNSIIVNGNEGSVQTTDISVETGKDIWLTINGPEDYTVSYEEIALEETNETVATQEPAEAVEATIEAAENTEKSTPVVPIVIGVLVVVAAGGAAVAVSKKKSQK</sequence>
<name>A0A7G9FSA4_9FIRM</name>
<dbReference type="EMBL" id="CP060633">
    <property type="protein sequence ID" value="QNM01436.1"/>
    <property type="molecule type" value="Genomic_DNA"/>
</dbReference>
<proteinExistence type="predicted"/>